<evidence type="ECO:0000313" key="1">
    <source>
        <dbReference type="EMBL" id="KNF07256.1"/>
    </source>
</evidence>
<organism evidence="1 2">
    <name type="scientific">Gottschalkia purinilytica</name>
    <name type="common">Clostridium purinilyticum</name>
    <dbReference type="NCBI Taxonomy" id="1503"/>
    <lineage>
        <taxon>Bacteria</taxon>
        <taxon>Bacillati</taxon>
        <taxon>Bacillota</taxon>
        <taxon>Tissierellia</taxon>
        <taxon>Tissierellales</taxon>
        <taxon>Gottschalkiaceae</taxon>
        <taxon>Gottschalkia</taxon>
    </lineage>
</organism>
<dbReference type="NCBIfam" id="TIGR04282">
    <property type="entry name" value="glyco_like_cofC"/>
    <property type="match status" value="1"/>
</dbReference>
<dbReference type="PATRIC" id="fig|1503.3.peg.1292"/>
<dbReference type="SUPFAM" id="SSF53448">
    <property type="entry name" value="Nucleotide-diphospho-sugar transferases"/>
    <property type="match status" value="1"/>
</dbReference>
<reference evidence="2" key="1">
    <citation type="submission" date="2015-07" db="EMBL/GenBank/DDBJ databases">
        <title>Draft genome sequence of the purine-degrading Gottschalkia purinilyticum DSM 1384 (formerly Clostridium purinilyticum).</title>
        <authorList>
            <person name="Poehlein A."/>
            <person name="Schiel-Bengelsdorf B."/>
            <person name="Bengelsdorf F.R."/>
            <person name="Daniel R."/>
            <person name="Duerre P."/>
        </authorList>
    </citation>
    <scope>NUCLEOTIDE SEQUENCE [LARGE SCALE GENOMIC DNA]</scope>
    <source>
        <strain evidence="2">DSM 1384</strain>
    </source>
</reference>
<dbReference type="OrthoDB" id="9810303at2"/>
<accession>A0A0L0W6Z9</accession>
<protein>
    <recommendedName>
        <fullName evidence="3">Glycosyltransferase</fullName>
    </recommendedName>
</protein>
<dbReference type="InterPro" id="IPR018641">
    <property type="entry name" value="Trfase_1_rSAM/seldom-assoc"/>
</dbReference>
<dbReference type="Proteomes" id="UP000037267">
    <property type="component" value="Unassembled WGS sequence"/>
</dbReference>
<evidence type="ECO:0008006" key="3">
    <source>
        <dbReference type="Google" id="ProtNLM"/>
    </source>
</evidence>
<dbReference type="PANTHER" id="PTHR36529:SF1">
    <property type="entry name" value="GLYCOSYLTRANSFERASE"/>
    <property type="match status" value="1"/>
</dbReference>
<keyword evidence="2" id="KW-1185">Reference proteome</keyword>
<dbReference type="Pfam" id="PF09837">
    <property type="entry name" value="DUF2064"/>
    <property type="match status" value="1"/>
</dbReference>
<sequence length="231" mass="26673">MDALIIMTRIPIPGKTKTRLMDIFTGQQCAEIHTCFLKDLFNICNIIKKDIDIYLTFTPEDSFEVIKDITPNNIKVFPQIGDTLGDRMKNAFEYIFDKGYEKVSLIGSDVPDIQPKDIYNSFHILDKSDICLGPTFDGGYYLIGMKTLHTRVFSSNLKWGEKSVLENTLDIANELFLKVGLVTKHRDIDTKEDIIYFKNSIKNNEFKRDVSPINTIEYLKESWSDVCYVKR</sequence>
<dbReference type="EMBL" id="LGSS01000020">
    <property type="protein sequence ID" value="KNF07256.1"/>
    <property type="molecule type" value="Genomic_DNA"/>
</dbReference>
<evidence type="ECO:0000313" key="2">
    <source>
        <dbReference type="Proteomes" id="UP000037267"/>
    </source>
</evidence>
<dbReference type="AlphaFoldDB" id="A0A0L0W6Z9"/>
<name>A0A0L0W6Z9_GOTPU</name>
<dbReference type="Gene3D" id="3.90.550.10">
    <property type="entry name" value="Spore Coat Polysaccharide Biosynthesis Protein SpsA, Chain A"/>
    <property type="match status" value="1"/>
</dbReference>
<dbReference type="RefSeq" id="WP_050378614.1">
    <property type="nucleotide sequence ID" value="NZ_LGSS01000020.1"/>
</dbReference>
<dbReference type="InterPro" id="IPR029044">
    <property type="entry name" value="Nucleotide-diphossugar_trans"/>
</dbReference>
<proteinExistence type="predicted"/>
<dbReference type="PANTHER" id="PTHR36529">
    <property type="entry name" value="SLL1095 PROTEIN"/>
    <property type="match status" value="1"/>
</dbReference>
<comment type="caution">
    <text evidence="1">The sequence shown here is derived from an EMBL/GenBank/DDBJ whole genome shotgun (WGS) entry which is preliminary data.</text>
</comment>
<gene>
    <name evidence="1" type="ORF">CLPU_20c00320</name>
</gene>
<dbReference type="STRING" id="1503.CLPU_20c00320"/>